<reference evidence="1 2" key="1">
    <citation type="submission" date="2018-03" db="EMBL/GenBank/DDBJ databases">
        <title>Brevisbacillus phylogenomics.</title>
        <authorList>
            <person name="Dunlap C."/>
        </authorList>
    </citation>
    <scope>NUCLEOTIDE SEQUENCE [LARGE SCALE GENOMIC DNA]</scope>
    <source>
        <strain evidence="1 2">NRRL B-41110</strain>
    </source>
</reference>
<dbReference type="InterPro" id="IPR021695">
    <property type="entry name" value="Phage_KPP10_Orf10"/>
</dbReference>
<dbReference type="Pfam" id="PF11681">
    <property type="entry name" value="Phage_Tube_PhiTE"/>
    <property type="match status" value="1"/>
</dbReference>
<evidence type="ECO:0000313" key="1">
    <source>
        <dbReference type="EMBL" id="PSK04211.1"/>
    </source>
</evidence>
<dbReference type="Proteomes" id="UP000241645">
    <property type="component" value="Unassembled WGS sequence"/>
</dbReference>
<accession>A0ABX5FJ27</accession>
<name>A0ABX5FJ27_9BACL</name>
<evidence type="ECO:0000313" key="2">
    <source>
        <dbReference type="Proteomes" id="UP000241645"/>
    </source>
</evidence>
<comment type="caution">
    <text evidence="1">The sequence shown here is derived from an EMBL/GenBank/DDBJ whole genome shotgun (WGS) entry which is preliminary data.</text>
</comment>
<keyword evidence="2" id="KW-1185">Reference proteome</keyword>
<dbReference type="GeneID" id="95753754"/>
<protein>
    <submittedName>
        <fullName evidence="1">DUF3277 domain-containing protein</fullName>
    </submittedName>
</protein>
<proteinExistence type="predicted"/>
<dbReference type="NCBIfam" id="NF047581">
    <property type="entry name" value="gp105_phage_fam"/>
    <property type="match status" value="1"/>
</dbReference>
<dbReference type="RefSeq" id="WP_106836292.1">
    <property type="nucleotide sequence ID" value="NZ_JARMEW010000044.1"/>
</dbReference>
<sequence length="132" mass="14377">MSKAATYDPKDVTMTVDSVYLTGFSEDMIEIEKAENNYETKVGAQGDVVRTKVNNPLATIKVTLLPSSPQVAYLDKLANSGKLVPVSVIHAGTPKETTTATEAYVVKPATRTYGNEAADREYEVQCLDIDMQ</sequence>
<gene>
    <name evidence="1" type="ORF">C7R92_27110</name>
</gene>
<dbReference type="EMBL" id="PXZO01000060">
    <property type="protein sequence ID" value="PSK04211.1"/>
    <property type="molecule type" value="Genomic_DNA"/>
</dbReference>
<organism evidence="1 2">
    <name type="scientific">Brevibacillus porteri</name>
    <dbReference type="NCBI Taxonomy" id="2126350"/>
    <lineage>
        <taxon>Bacteria</taxon>
        <taxon>Bacillati</taxon>
        <taxon>Bacillota</taxon>
        <taxon>Bacilli</taxon>
        <taxon>Bacillales</taxon>
        <taxon>Paenibacillaceae</taxon>
        <taxon>Brevibacillus</taxon>
    </lineage>
</organism>